<dbReference type="AlphaFoldDB" id="A0AAJ1T2Q6"/>
<evidence type="ECO:0000259" key="8">
    <source>
        <dbReference type="Pfam" id="PF00892"/>
    </source>
</evidence>
<dbReference type="RefSeq" id="WP_307258083.1">
    <property type="nucleotide sequence ID" value="NZ_JAUSUC010000035.1"/>
</dbReference>
<feature type="transmembrane region" description="Helical" evidence="7">
    <location>
        <begin position="157"/>
        <end position="176"/>
    </location>
</feature>
<feature type="transmembrane region" description="Helical" evidence="7">
    <location>
        <begin position="75"/>
        <end position="92"/>
    </location>
</feature>
<dbReference type="PANTHER" id="PTHR32322">
    <property type="entry name" value="INNER MEMBRANE TRANSPORTER"/>
    <property type="match status" value="1"/>
</dbReference>
<name>A0AAJ1T2Q6_9BACI</name>
<dbReference type="EMBL" id="JAUSUC010000035">
    <property type="protein sequence ID" value="MDQ0216087.1"/>
    <property type="molecule type" value="Genomic_DNA"/>
</dbReference>
<keyword evidence="6 7" id="KW-0472">Membrane</keyword>
<dbReference type="PANTHER" id="PTHR32322:SF18">
    <property type="entry name" value="S-ADENOSYLMETHIONINE_S-ADENOSYLHOMOCYSTEINE TRANSPORTER"/>
    <property type="match status" value="1"/>
</dbReference>
<feature type="transmembrane region" description="Helical" evidence="7">
    <location>
        <begin position="41"/>
        <end position="59"/>
    </location>
</feature>
<evidence type="ECO:0000256" key="1">
    <source>
        <dbReference type="ARBA" id="ARBA00004651"/>
    </source>
</evidence>
<dbReference type="SUPFAM" id="SSF103481">
    <property type="entry name" value="Multidrug resistance efflux transporter EmrE"/>
    <property type="match status" value="2"/>
</dbReference>
<keyword evidence="10" id="KW-1185">Reference proteome</keyword>
<feature type="transmembrane region" description="Helical" evidence="7">
    <location>
        <begin position="188"/>
        <end position="206"/>
    </location>
</feature>
<comment type="caution">
    <text evidence="9">The sequence shown here is derived from an EMBL/GenBank/DDBJ whole genome shotgun (WGS) entry which is preliminary data.</text>
</comment>
<feature type="domain" description="EamA" evidence="8">
    <location>
        <begin position="7"/>
        <end position="146"/>
    </location>
</feature>
<evidence type="ECO:0000313" key="9">
    <source>
        <dbReference type="EMBL" id="MDQ0216087.1"/>
    </source>
</evidence>
<accession>A0AAJ1T2Q6</accession>
<keyword evidence="4 7" id="KW-0812">Transmembrane</keyword>
<evidence type="ECO:0000256" key="3">
    <source>
        <dbReference type="ARBA" id="ARBA00022475"/>
    </source>
</evidence>
<reference evidence="9" key="1">
    <citation type="submission" date="2023-07" db="EMBL/GenBank/DDBJ databases">
        <title>Genomic Encyclopedia of Type Strains, Phase IV (KMG-IV): sequencing the most valuable type-strain genomes for metagenomic binning, comparative biology and taxonomic classification.</title>
        <authorList>
            <person name="Goeker M."/>
        </authorList>
    </citation>
    <scope>NUCLEOTIDE SEQUENCE</scope>
    <source>
        <strain evidence="9">DSM 23947</strain>
    </source>
</reference>
<proteinExistence type="inferred from homology"/>
<dbReference type="InterPro" id="IPR037185">
    <property type="entry name" value="EmrE-like"/>
</dbReference>
<dbReference type="InterPro" id="IPR050638">
    <property type="entry name" value="AA-Vitamin_Transporters"/>
</dbReference>
<protein>
    <submittedName>
        <fullName evidence="9">Drug/metabolite transporter (DMT)-like permease</fullName>
    </submittedName>
</protein>
<dbReference type="GO" id="GO:0005886">
    <property type="term" value="C:plasma membrane"/>
    <property type="evidence" value="ECO:0007669"/>
    <property type="project" value="UniProtKB-SubCell"/>
</dbReference>
<feature type="transmembrane region" description="Helical" evidence="7">
    <location>
        <begin position="7"/>
        <end position="29"/>
    </location>
</feature>
<evidence type="ECO:0000256" key="2">
    <source>
        <dbReference type="ARBA" id="ARBA00007362"/>
    </source>
</evidence>
<feature type="transmembrane region" description="Helical" evidence="7">
    <location>
        <begin position="132"/>
        <end position="151"/>
    </location>
</feature>
<evidence type="ECO:0000313" key="10">
    <source>
        <dbReference type="Proteomes" id="UP001237207"/>
    </source>
</evidence>
<feature type="transmembrane region" description="Helical" evidence="7">
    <location>
        <begin position="277"/>
        <end position="296"/>
    </location>
</feature>
<evidence type="ECO:0000256" key="5">
    <source>
        <dbReference type="ARBA" id="ARBA00022989"/>
    </source>
</evidence>
<feature type="domain" description="EamA" evidence="8">
    <location>
        <begin position="160"/>
        <end position="294"/>
    </location>
</feature>
<keyword evidence="3" id="KW-1003">Cell membrane</keyword>
<feature type="transmembrane region" description="Helical" evidence="7">
    <location>
        <begin position="98"/>
        <end position="120"/>
    </location>
</feature>
<keyword evidence="5 7" id="KW-1133">Transmembrane helix</keyword>
<sequence length="312" mass="34310">MKTSRQLGLVMIITGATFWGLSGPMIQWFFQQTNMSSSDFLVIRLLLAGITMLGYLAFVKKQNILAIWKHKSHSIQLVLFSIIGMLGAQYTFIEALQYSNAVTATLFQFLGPVLITIYVSVQGRSFPSRRQFLAVVAAIAGTYFLITNGSIESIVLSKQAILFGILTAVGFAFYTIQPAPLIKKWGTLIIVGWGMLLGGIVLLIFNHSLTPQYFTDTLTMSTFAMLLVIIASGTLSFVLYIGSLKYLTATETGILSSIEPFVAAIVSVIWLKEVFGAYQLLGGLFIIIAVIFLTTPDKKLKRRIAMEQSSEG</sequence>
<feature type="transmembrane region" description="Helical" evidence="7">
    <location>
        <begin position="253"/>
        <end position="271"/>
    </location>
</feature>
<comment type="similarity">
    <text evidence="2">Belongs to the EamA transporter family.</text>
</comment>
<evidence type="ECO:0000256" key="7">
    <source>
        <dbReference type="SAM" id="Phobius"/>
    </source>
</evidence>
<feature type="transmembrane region" description="Helical" evidence="7">
    <location>
        <begin position="218"/>
        <end position="241"/>
    </location>
</feature>
<evidence type="ECO:0000256" key="6">
    <source>
        <dbReference type="ARBA" id="ARBA00023136"/>
    </source>
</evidence>
<comment type="subcellular location">
    <subcellularLocation>
        <location evidence="1">Cell membrane</location>
        <topology evidence="1">Multi-pass membrane protein</topology>
    </subcellularLocation>
</comment>
<gene>
    <name evidence="9" type="ORF">J2S13_002509</name>
</gene>
<dbReference type="Pfam" id="PF00892">
    <property type="entry name" value="EamA"/>
    <property type="match status" value="2"/>
</dbReference>
<dbReference type="InterPro" id="IPR000620">
    <property type="entry name" value="EamA_dom"/>
</dbReference>
<dbReference type="Proteomes" id="UP001237207">
    <property type="component" value="Unassembled WGS sequence"/>
</dbReference>
<organism evidence="9 10">
    <name type="scientific">Oikeobacillus pervagus</name>
    <dbReference type="NCBI Taxonomy" id="1325931"/>
    <lineage>
        <taxon>Bacteria</taxon>
        <taxon>Bacillati</taxon>
        <taxon>Bacillota</taxon>
        <taxon>Bacilli</taxon>
        <taxon>Bacillales</taxon>
        <taxon>Bacillaceae</taxon>
        <taxon>Oikeobacillus</taxon>
    </lineage>
</organism>
<evidence type="ECO:0000256" key="4">
    <source>
        <dbReference type="ARBA" id="ARBA00022692"/>
    </source>
</evidence>